<sequence length="164" mass="17435">MTSIDADTSAANVIKLFTNVLFEVFITGTSKGGIGTETTIALASTSPKYIILASRNESKVASVIEEIKKINLTVEVTLLEMDLADSSSVRKAATKIKAATYEIDGLINNANVMAVKKYTTPKNGIETQFASNHVGHFLLTNLFIDEIVASGKGATIVNVTSLGH</sequence>
<dbReference type="EMBL" id="JBHFEH010000014">
    <property type="protein sequence ID" value="KAL2054677.1"/>
    <property type="molecule type" value="Genomic_DNA"/>
</dbReference>
<evidence type="ECO:0000256" key="1">
    <source>
        <dbReference type="ARBA" id="ARBA00006484"/>
    </source>
</evidence>
<protein>
    <recommendedName>
        <fullName evidence="5">NAD(P)-binding protein</fullName>
    </recommendedName>
</protein>
<proteinExistence type="inferred from homology"/>
<keyword evidence="2" id="KW-0560">Oxidoreductase</keyword>
<gene>
    <name evidence="3" type="ORF">ABVK25_004981</name>
</gene>
<dbReference type="InterPro" id="IPR036291">
    <property type="entry name" value="NAD(P)-bd_dom_sf"/>
</dbReference>
<organism evidence="3 4">
    <name type="scientific">Lepraria finkii</name>
    <dbReference type="NCBI Taxonomy" id="1340010"/>
    <lineage>
        <taxon>Eukaryota</taxon>
        <taxon>Fungi</taxon>
        <taxon>Dikarya</taxon>
        <taxon>Ascomycota</taxon>
        <taxon>Pezizomycotina</taxon>
        <taxon>Lecanoromycetes</taxon>
        <taxon>OSLEUM clade</taxon>
        <taxon>Lecanoromycetidae</taxon>
        <taxon>Lecanorales</taxon>
        <taxon>Lecanorineae</taxon>
        <taxon>Stereocaulaceae</taxon>
        <taxon>Lepraria</taxon>
    </lineage>
</organism>
<dbReference type="InterPro" id="IPR002347">
    <property type="entry name" value="SDR_fam"/>
</dbReference>
<name>A0ABR4BB63_9LECA</name>
<dbReference type="Pfam" id="PF00106">
    <property type="entry name" value="adh_short"/>
    <property type="match status" value="1"/>
</dbReference>
<reference evidence="3 4" key="1">
    <citation type="submission" date="2024-09" db="EMBL/GenBank/DDBJ databases">
        <title>Rethinking Asexuality: The Enigmatic Case of Functional Sexual Genes in Lepraria (Stereocaulaceae).</title>
        <authorList>
            <person name="Doellman M."/>
            <person name="Sun Y."/>
            <person name="Barcenas-Pena A."/>
            <person name="Lumbsch H.T."/>
            <person name="Grewe F."/>
        </authorList>
    </citation>
    <scope>NUCLEOTIDE SEQUENCE [LARGE SCALE GENOMIC DNA]</scope>
    <source>
        <strain evidence="3 4">Grewe 0041</strain>
    </source>
</reference>
<comment type="similarity">
    <text evidence="1">Belongs to the short-chain dehydrogenases/reductases (SDR) family.</text>
</comment>
<evidence type="ECO:0000313" key="3">
    <source>
        <dbReference type="EMBL" id="KAL2054677.1"/>
    </source>
</evidence>
<dbReference type="Proteomes" id="UP001590951">
    <property type="component" value="Unassembled WGS sequence"/>
</dbReference>
<comment type="caution">
    <text evidence="3">The sequence shown here is derived from an EMBL/GenBank/DDBJ whole genome shotgun (WGS) entry which is preliminary data.</text>
</comment>
<dbReference type="SUPFAM" id="SSF51735">
    <property type="entry name" value="NAD(P)-binding Rossmann-fold domains"/>
    <property type="match status" value="1"/>
</dbReference>
<evidence type="ECO:0000313" key="4">
    <source>
        <dbReference type="Proteomes" id="UP001590951"/>
    </source>
</evidence>
<dbReference type="Gene3D" id="3.40.50.720">
    <property type="entry name" value="NAD(P)-binding Rossmann-like Domain"/>
    <property type="match status" value="1"/>
</dbReference>
<dbReference type="PANTHER" id="PTHR24320:SF283">
    <property type="entry name" value="RETINOL DEHYDROGENASE 11"/>
    <property type="match status" value="1"/>
</dbReference>
<dbReference type="PANTHER" id="PTHR24320">
    <property type="entry name" value="RETINOL DEHYDROGENASE"/>
    <property type="match status" value="1"/>
</dbReference>
<keyword evidence="4" id="KW-1185">Reference proteome</keyword>
<evidence type="ECO:0008006" key="5">
    <source>
        <dbReference type="Google" id="ProtNLM"/>
    </source>
</evidence>
<evidence type="ECO:0000256" key="2">
    <source>
        <dbReference type="ARBA" id="ARBA00023002"/>
    </source>
</evidence>
<accession>A0ABR4BB63</accession>